<accession>A0A0N4ZGA1</accession>
<dbReference type="WBParaSite" id="PTRK_0000677800.1">
    <property type="protein sequence ID" value="PTRK_0000677800.1"/>
    <property type="gene ID" value="PTRK_0000677800"/>
</dbReference>
<name>A0A0N4ZGA1_PARTI</name>
<proteinExistence type="predicted"/>
<evidence type="ECO:0000313" key="2">
    <source>
        <dbReference type="Proteomes" id="UP000038045"/>
    </source>
</evidence>
<feature type="coiled-coil region" evidence="1">
    <location>
        <begin position="46"/>
        <end position="104"/>
    </location>
</feature>
<organism evidence="2 3">
    <name type="scientific">Parastrongyloides trichosuri</name>
    <name type="common">Possum-specific nematode worm</name>
    <dbReference type="NCBI Taxonomy" id="131310"/>
    <lineage>
        <taxon>Eukaryota</taxon>
        <taxon>Metazoa</taxon>
        <taxon>Ecdysozoa</taxon>
        <taxon>Nematoda</taxon>
        <taxon>Chromadorea</taxon>
        <taxon>Rhabditida</taxon>
        <taxon>Tylenchina</taxon>
        <taxon>Panagrolaimomorpha</taxon>
        <taxon>Strongyloidoidea</taxon>
        <taxon>Strongyloididae</taxon>
        <taxon>Parastrongyloides</taxon>
    </lineage>
</organism>
<keyword evidence="2" id="KW-1185">Reference proteome</keyword>
<reference evidence="3" key="1">
    <citation type="submission" date="2017-02" db="UniProtKB">
        <authorList>
            <consortium name="WormBaseParasite"/>
        </authorList>
    </citation>
    <scope>IDENTIFICATION</scope>
</reference>
<keyword evidence="1" id="KW-0175">Coiled coil</keyword>
<dbReference type="AlphaFoldDB" id="A0A0N4ZGA1"/>
<protein>
    <submittedName>
        <fullName evidence="3">Kinetochore protein SPC25</fullName>
    </submittedName>
</protein>
<evidence type="ECO:0000313" key="3">
    <source>
        <dbReference type="WBParaSite" id="PTRK_0000677800.1"/>
    </source>
</evidence>
<sequence>MNSELFSSSSEESDDFFDKISSTINAIPVPSKLNQLSKQESGTFVIDDIKNRVEKLEINSQLLDKETKNIKDKVNKLPLLECRCDELSKRFDDMENRIKSLENLQYKGNGRVSPYSVQSSVLSIDSNSNISRACSNEKKNDNKVLLKSMEFKTIIFHLRDGSNNLVKKCENNLIYFTYNDDETWTVFMNNVDENKLTQYTAVSFKENVRFGKLTGGKNILLMINDSGKKVFYKFQNDDDFNDFMKIYKLI</sequence>
<dbReference type="Proteomes" id="UP000038045">
    <property type="component" value="Unplaced"/>
</dbReference>
<evidence type="ECO:0000256" key="1">
    <source>
        <dbReference type="SAM" id="Coils"/>
    </source>
</evidence>